<dbReference type="Gene3D" id="3.40.390.10">
    <property type="entry name" value="Collagenase (Catalytic Domain)"/>
    <property type="match status" value="1"/>
</dbReference>
<evidence type="ECO:0000256" key="5">
    <source>
        <dbReference type="ARBA" id="ARBA00022801"/>
    </source>
</evidence>
<evidence type="ECO:0000256" key="1">
    <source>
        <dbReference type="ARBA" id="ARBA00009614"/>
    </source>
</evidence>
<evidence type="ECO:0000313" key="15">
    <source>
        <dbReference type="Proteomes" id="UP000215914"/>
    </source>
</evidence>
<dbReference type="OMA" id="TMKKMST"/>
<keyword evidence="15" id="KW-1185">Reference proteome</keyword>
<keyword evidence="5 13" id="KW-0378">Hydrolase</keyword>
<keyword evidence="7" id="KW-0482">Metalloprotease</keyword>
<proteinExistence type="inferred from homology"/>
<dbReference type="GO" id="GO:0008270">
    <property type="term" value="F:zinc ion binding"/>
    <property type="evidence" value="ECO:0007669"/>
    <property type="project" value="InterPro"/>
</dbReference>
<keyword evidence="2" id="KW-0645">Protease</keyword>
<dbReference type="GO" id="GO:0030574">
    <property type="term" value="P:collagen catabolic process"/>
    <property type="evidence" value="ECO:0000318"/>
    <property type="project" value="GO_Central"/>
</dbReference>
<protein>
    <submittedName>
        <fullName evidence="13">Matrilysin</fullName>
        <ecNumber evidence="13">3.4.24.23</ecNumber>
    </submittedName>
    <submittedName>
        <fullName evidence="14">Putative peptidase M10A, Metallopeptidase, catalytic domain protein</fullName>
    </submittedName>
</protein>
<evidence type="ECO:0000256" key="2">
    <source>
        <dbReference type="ARBA" id="ARBA00022670"/>
    </source>
</evidence>
<feature type="binding site" evidence="10">
    <location>
        <position position="267"/>
    </location>
    <ligand>
        <name>Zn(2+)</name>
        <dbReference type="ChEBI" id="CHEBI:29105"/>
        <label>2</label>
        <note>catalytic</note>
    </ligand>
</feature>
<feature type="binding site" evidence="10">
    <location>
        <position position="226"/>
    </location>
    <ligand>
        <name>Ca(2+)</name>
        <dbReference type="ChEBI" id="CHEBI:29108"/>
        <label>3</label>
    </ligand>
</feature>
<name>A0A251SWK7_HELAN</name>
<dbReference type="GO" id="GO:0006508">
    <property type="term" value="P:proteolysis"/>
    <property type="evidence" value="ECO:0007669"/>
    <property type="project" value="UniProtKB-KW"/>
</dbReference>
<evidence type="ECO:0000256" key="9">
    <source>
        <dbReference type="PIRSR" id="PIRSR621190-1"/>
    </source>
</evidence>
<reference evidence="13 15" key="1">
    <citation type="journal article" date="2017" name="Nature">
        <title>The sunflower genome provides insights into oil metabolism, flowering and Asterid evolution.</title>
        <authorList>
            <person name="Badouin H."/>
            <person name="Gouzy J."/>
            <person name="Grassa C.J."/>
            <person name="Murat F."/>
            <person name="Staton S.E."/>
            <person name="Cottret L."/>
            <person name="Lelandais-Briere C."/>
            <person name="Owens G.L."/>
            <person name="Carrere S."/>
            <person name="Mayjonade B."/>
            <person name="Legrand L."/>
            <person name="Gill N."/>
            <person name="Kane N.C."/>
            <person name="Bowers J.E."/>
            <person name="Hubner S."/>
            <person name="Bellec A."/>
            <person name="Berard A."/>
            <person name="Berges H."/>
            <person name="Blanchet N."/>
            <person name="Boniface M.C."/>
            <person name="Brunel D."/>
            <person name="Catrice O."/>
            <person name="Chaidir N."/>
            <person name="Claudel C."/>
            <person name="Donnadieu C."/>
            <person name="Faraut T."/>
            <person name="Fievet G."/>
            <person name="Helmstetter N."/>
            <person name="King M."/>
            <person name="Knapp S.J."/>
            <person name="Lai Z."/>
            <person name="Le Paslier M.C."/>
            <person name="Lippi Y."/>
            <person name="Lorenzon L."/>
            <person name="Mandel J.R."/>
            <person name="Marage G."/>
            <person name="Marchand G."/>
            <person name="Marquand E."/>
            <person name="Bret-Mestries E."/>
            <person name="Morien E."/>
            <person name="Nambeesan S."/>
            <person name="Nguyen T."/>
            <person name="Pegot-Espagnet P."/>
            <person name="Pouilly N."/>
            <person name="Raftis F."/>
            <person name="Sallet E."/>
            <person name="Schiex T."/>
            <person name="Thomas J."/>
            <person name="Vandecasteele C."/>
            <person name="Vares D."/>
            <person name="Vear F."/>
            <person name="Vautrin S."/>
            <person name="Crespi M."/>
            <person name="Mangin B."/>
            <person name="Burke J.M."/>
            <person name="Salse J."/>
            <person name="Munos S."/>
            <person name="Vincourt P."/>
            <person name="Rieseberg L.H."/>
            <person name="Langlade N.B."/>
        </authorList>
    </citation>
    <scope>NUCLEOTIDE SEQUENCE [LARGE SCALE GENOMIC DNA]</scope>
    <source>
        <strain evidence="15">cv. SF193</strain>
        <tissue evidence="13">Leaves</tissue>
    </source>
</reference>
<dbReference type="OrthoDB" id="406838at2759"/>
<evidence type="ECO:0000313" key="14">
    <source>
        <dbReference type="EMBL" id="OTG02989.1"/>
    </source>
</evidence>
<reference evidence="13" key="3">
    <citation type="submission" date="2020-06" db="EMBL/GenBank/DDBJ databases">
        <title>Helianthus annuus Genome sequencing and assembly Release 2.</title>
        <authorList>
            <person name="Gouzy J."/>
            <person name="Langlade N."/>
            <person name="Munos S."/>
        </authorList>
    </citation>
    <scope>NUCLEOTIDE SEQUENCE</scope>
    <source>
        <tissue evidence="13">Leaves</tissue>
    </source>
</reference>
<dbReference type="GO" id="GO:0030198">
    <property type="term" value="P:extracellular matrix organization"/>
    <property type="evidence" value="ECO:0000318"/>
    <property type="project" value="GO_Central"/>
</dbReference>
<keyword evidence="6 10" id="KW-0862">Zinc</keyword>
<feature type="binding site" evidence="10">
    <location>
        <position position="225"/>
    </location>
    <ligand>
        <name>Ca(2+)</name>
        <dbReference type="ChEBI" id="CHEBI:29108"/>
        <label>3</label>
    </ligand>
</feature>
<dbReference type="CDD" id="cd04278">
    <property type="entry name" value="ZnMc_MMP"/>
    <property type="match status" value="1"/>
</dbReference>
<keyword evidence="3 10" id="KW-0479">Metal-binding</keyword>
<feature type="binding site" evidence="10">
    <location>
        <position position="220"/>
    </location>
    <ligand>
        <name>Zn(2+)</name>
        <dbReference type="ChEBI" id="CHEBI:29105"/>
        <label>1</label>
    </ligand>
</feature>
<feature type="binding site" evidence="10">
    <location>
        <position position="248"/>
    </location>
    <ligand>
        <name>Ca(2+)</name>
        <dbReference type="ChEBI" id="CHEBI:29108"/>
        <label>1</label>
    </ligand>
</feature>
<feature type="binding site" evidence="10">
    <location>
        <position position="218"/>
    </location>
    <ligand>
        <name>Zn(2+)</name>
        <dbReference type="ChEBI" id="CHEBI:29105"/>
        <label>1</label>
    </ligand>
</feature>
<evidence type="ECO:0000256" key="4">
    <source>
        <dbReference type="ARBA" id="ARBA00022729"/>
    </source>
</evidence>
<feature type="active site" evidence="9">
    <location>
        <position position="268"/>
    </location>
</feature>
<evidence type="ECO:0000256" key="11">
    <source>
        <dbReference type="PIRSR" id="PIRSR621190-5"/>
    </source>
</evidence>
<dbReference type="Pfam" id="PF01471">
    <property type="entry name" value="PG_binding_1"/>
    <property type="match status" value="1"/>
</dbReference>
<feature type="binding site" evidence="10">
    <location>
        <position position="233"/>
    </location>
    <ligand>
        <name>Zn(2+)</name>
        <dbReference type="ChEBI" id="CHEBI:29105"/>
        <label>1</label>
    </ligand>
</feature>
<organism evidence="14 15">
    <name type="scientific">Helianthus annuus</name>
    <name type="common">Common sunflower</name>
    <dbReference type="NCBI Taxonomy" id="4232"/>
    <lineage>
        <taxon>Eukaryota</taxon>
        <taxon>Viridiplantae</taxon>
        <taxon>Streptophyta</taxon>
        <taxon>Embryophyta</taxon>
        <taxon>Tracheophyta</taxon>
        <taxon>Spermatophyta</taxon>
        <taxon>Magnoliopsida</taxon>
        <taxon>eudicotyledons</taxon>
        <taxon>Gunneridae</taxon>
        <taxon>Pentapetalae</taxon>
        <taxon>asterids</taxon>
        <taxon>campanulids</taxon>
        <taxon>Asterales</taxon>
        <taxon>Asteraceae</taxon>
        <taxon>Asteroideae</taxon>
        <taxon>Heliantheae alliance</taxon>
        <taxon>Heliantheae</taxon>
        <taxon>Helianthus</taxon>
    </lineage>
</organism>
<sequence length="311" mass="35405">MFEHSLSNGISFSCIAFLFLFVLPVFSHFQYQPNGLLDNSTNHSPFGFLKHMQGCHKGEKLKGIRDLKLYLSHFGYLNYQSNRKVANPKEDYFDKELEEAIKSYQAYYHLNATGTLDAPTVSMMVMPRCGYPDKETHQHSHKTLHTVSHYQFLQGPPKWPQGKRHLTYAFGSRFPTRFMPPVARAFSKWATASRYFRFSQARTNQSADIKISFERESHGDGYPFDGPGGVLAHAFAPTDGRFHYDADESWVIGAVPNTFDVESVALHEIGHLLGLDHSQFPNAIMWSTFYSGETKGLTSDDILGVRALYRN</sequence>
<comment type="cofactor">
    <cofactor evidence="10">
        <name>Zn(2+)</name>
        <dbReference type="ChEBI" id="CHEBI:29105"/>
    </cofactor>
    <text evidence="10">Binds 2 Zn(2+) ions per subunit.</text>
</comment>
<feature type="binding site" evidence="10">
    <location>
        <position position="243"/>
    </location>
    <ligand>
        <name>Zn(2+)</name>
        <dbReference type="ChEBI" id="CHEBI:29105"/>
        <label>1</label>
    </ligand>
</feature>
<dbReference type="PRINTS" id="PR00138">
    <property type="entry name" value="MATRIXIN"/>
</dbReference>
<comment type="similarity">
    <text evidence="1">Belongs to the peptidase M10A family. Matrix metalloproteinases (MMPs) subfamily.</text>
</comment>
<evidence type="ECO:0000256" key="8">
    <source>
        <dbReference type="ARBA" id="ARBA00023145"/>
    </source>
</evidence>
<keyword evidence="10" id="KW-0106">Calcium</keyword>
<dbReference type="Gramene" id="mRNA:HanXRQr2_Chr13g0607571">
    <property type="protein sequence ID" value="CDS:HanXRQr2_Chr13g0607571.1"/>
    <property type="gene ID" value="HanXRQr2_Chr13g0607571"/>
</dbReference>
<dbReference type="EMBL" id="MNCJ02000328">
    <property type="protein sequence ID" value="KAF5775037.1"/>
    <property type="molecule type" value="Genomic_DNA"/>
</dbReference>
<evidence type="ECO:0000256" key="10">
    <source>
        <dbReference type="PIRSR" id="PIRSR621190-2"/>
    </source>
</evidence>
<dbReference type="InterPro" id="IPR001818">
    <property type="entry name" value="Pept_M10_metallopeptidase"/>
</dbReference>
<dbReference type="PANTHER" id="PTHR10201">
    <property type="entry name" value="MATRIX METALLOPROTEINASE"/>
    <property type="match status" value="1"/>
</dbReference>
<feature type="binding site" evidence="10">
    <location>
        <position position="271"/>
    </location>
    <ligand>
        <name>Zn(2+)</name>
        <dbReference type="ChEBI" id="CHEBI:29105"/>
        <label>2</label>
        <note>catalytic</note>
    </ligand>
</feature>
<evidence type="ECO:0000313" key="13">
    <source>
        <dbReference type="EMBL" id="KAF5775037.1"/>
    </source>
</evidence>
<dbReference type="GO" id="GO:0004222">
    <property type="term" value="F:metalloendopeptidase activity"/>
    <property type="evidence" value="ECO:0000318"/>
    <property type="project" value="GO_Central"/>
</dbReference>
<accession>A0A251SWK7</accession>
<dbReference type="EMBL" id="CM007902">
    <property type="protein sequence ID" value="OTG02989.1"/>
    <property type="molecule type" value="Genomic_DNA"/>
</dbReference>
<evidence type="ECO:0000259" key="12">
    <source>
        <dbReference type="SMART" id="SM00235"/>
    </source>
</evidence>
<gene>
    <name evidence="14" type="ORF">HannXRQ_Chr13g0419141</name>
    <name evidence="13" type="ORF">HanXRQr2_Chr13g0607571</name>
</gene>
<dbReference type="SUPFAM" id="SSF55486">
    <property type="entry name" value="Metalloproteases ('zincins'), catalytic domain"/>
    <property type="match status" value="1"/>
</dbReference>
<reference evidence="14" key="2">
    <citation type="submission" date="2017-02" db="EMBL/GenBank/DDBJ databases">
        <title>Sunflower complete genome.</title>
        <authorList>
            <person name="Langlade N."/>
            <person name="Munos S."/>
        </authorList>
    </citation>
    <scope>NUCLEOTIDE SEQUENCE [LARGE SCALE GENOMIC DNA]</scope>
    <source>
        <tissue evidence="14">Leaves</tissue>
    </source>
</reference>
<dbReference type="InterPro" id="IPR006026">
    <property type="entry name" value="Peptidase_Metallo"/>
</dbReference>
<dbReference type="InterPro" id="IPR036365">
    <property type="entry name" value="PGBD-like_sf"/>
</dbReference>
<dbReference type="InParanoid" id="A0A251SWK7"/>
<comment type="cofactor">
    <cofactor evidence="10">
        <name>Ca(2+)</name>
        <dbReference type="ChEBI" id="CHEBI:29108"/>
    </cofactor>
    <text evidence="10">Can bind about 5 Ca(2+) ions per subunit.</text>
</comment>
<dbReference type="InterPro" id="IPR002477">
    <property type="entry name" value="Peptidoglycan-bd-like"/>
</dbReference>
<dbReference type="EC" id="3.4.24.23" evidence="13"/>
<evidence type="ECO:0000256" key="7">
    <source>
        <dbReference type="ARBA" id="ARBA00023049"/>
    </source>
</evidence>
<dbReference type="InterPro" id="IPR021158">
    <property type="entry name" value="Pept_M10A_Zn_BS"/>
</dbReference>
<feature type="binding site" evidence="10">
    <location>
        <position position="248"/>
    </location>
    <ligand>
        <name>Ca(2+)</name>
        <dbReference type="ChEBI" id="CHEBI:29108"/>
        <label>3</label>
    </ligand>
</feature>
<feature type="binding site" description="in inhibited form" evidence="10">
    <location>
        <position position="129"/>
    </location>
    <ligand>
        <name>Zn(2+)</name>
        <dbReference type="ChEBI" id="CHEBI:29105"/>
        <label>2</label>
        <note>catalytic</note>
    </ligand>
</feature>
<feature type="domain" description="Peptidase metallopeptidase" evidence="12">
    <location>
        <begin position="155"/>
        <end position="311"/>
    </location>
</feature>
<dbReference type="Proteomes" id="UP000215914">
    <property type="component" value="Chromosome 13"/>
</dbReference>
<feature type="binding site" evidence="10">
    <location>
        <position position="208"/>
    </location>
    <ligand>
        <name>Ca(2+)</name>
        <dbReference type="ChEBI" id="CHEBI:29108"/>
        <label>2</label>
    </ligand>
</feature>
<dbReference type="SUPFAM" id="SSF47090">
    <property type="entry name" value="PGBD-like"/>
    <property type="match status" value="1"/>
</dbReference>
<dbReference type="SMART" id="SM00235">
    <property type="entry name" value="ZnMc"/>
    <property type="match status" value="1"/>
</dbReference>
<feature type="binding site" evidence="10">
    <location>
        <position position="285"/>
    </location>
    <ligand>
        <name>Zn(2+)</name>
        <dbReference type="ChEBI" id="CHEBI:29105"/>
        <label>2</label>
        <note>catalytic</note>
    </ligand>
</feature>
<feature type="binding site" evidence="10">
    <location>
        <position position="277"/>
    </location>
    <ligand>
        <name>Zn(2+)</name>
        <dbReference type="ChEBI" id="CHEBI:29105"/>
        <label>2</label>
        <note>catalytic</note>
    </ligand>
</feature>
<keyword evidence="4" id="KW-0732">Signal</keyword>
<feature type="short sequence motif" description="Cysteine switch" evidence="11">
    <location>
        <begin position="127"/>
        <end position="147"/>
    </location>
</feature>
<keyword evidence="8" id="KW-0865">Zymogen</keyword>
<feature type="binding site" evidence="10">
    <location>
        <position position="245"/>
    </location>
    <ligand>
        <name>Ca(2+)</name>
        <dbReference type="ChEBI" id="CHEBI:29108"/>
        <label>3</label>
    </ligand>
</feature>
<dbReference type="InterPro" id="IPR021190">
    <property type="entry name" value="Pept_M10A"/>
</dbReference>
<dbReference type="STRING" id="4232.A0A251SWK7"/>
<dbReference type="AlphaFoldDB" id="A0A251SWK7"/>
<evidence type="ECO:0000256" key="6">
    <source>
        <dbReference type="ARBA" id="ARBA00022833"/>
    </source>
</evidence>
<dbReference type="PANTHER" id="PTHR10201:SF333">
    <property type="entry name" value="MATRILYSIN"/>
    <property type="match status" value="1"/>
</dbReference>
<dbReference type="Pfam" id="PF00413">
    <property type="entry name" value="Peptidase_M10"/>
    <property type="match status" value="1"/>
</dbReference>
<evidence type="ECO:0000256" key="3">
    <source>
        <dbReference type="ARBA" id="ARBA00022723"/>
    </source>
</evidence>
<dbReference type="GO" id="GO:0031012">
    <property type="term" value="C:extracellular matrix"/>
    <property type="evidence" value="ECO:0007669"/>
    <property type="project" value="InterPro"/>
</dbReference>
<dbReference type="InterPro" id="IPR024079">
    <property type="entry name" value="MetalloPept_cat_dom_sf"/>
</dbReference>
<dbReference type="InterPro" id="IPR033739">
    <property type="entry name" value="M10A_MMP"/>
</dbReference>
<dbReference type="PROSITE" id="PS00546">
    <property type="entry name" value="CYSTEINE_SWITCH"/>
    <property type="match status" value="1"/>
</dbReference>